<evidence type="ECO:0000313" key="1">
    <source>
        <dbReference type="EMBL" id="QEP40887.1"/>
    </source>
</evidence>
<evidence type="ECO:0000313" key="2">
    <source>
        <dbReference type="Proteomes" id="UP000322644"/>
    </source>
</evidence>
<accession>A0A5C2HDK5</accession>
<dbReference type="Gene3D" id="3.40.50.300">
    <property type="entry name" value="P-loop containing nucleotide triphosphate hydrolases"/>
    <property type="match status" value="1"/>
</dbReference>
<dbReference type="KEGG" id="apoc:APORC_1293"/>
<sequence>MEKEEIIIKIEESLDANNSFEVNNLLQKRAIEKIKKLVENRLIKTGDCSNRKHDTITVLGERGSGKTSLLLSLKTILKTYEDELIFLRIIDPTLFETKQNILVSIISLITDEVKDQATDEWRQTLVELGDGLKLLDGIGSDIIKSDLFDDGALILEKGLDHANSGLKLEENLNKFICQSLSLLSKEKKENKKMFILVFDDIDTNIDKGWMVLETIRKYLTSCKLQLFVSGDWELYSSLVRMKQWENFDRRILPENEWHDKVNLVNDLEEQYLIKVLKPEYRIYLENFYQLTKKTEEIFVKDSKNKTPIKLIYQYISKILFNFENKLQQEEVSNLIKQLPIRTNMKIFYAYSINKEDTEELINDISNVFITNTARFNFTHLDYEYLSTDIVIQEMAKKLYLLSDEQFSFEKLSQFPMNLSSKDINLLLMVINLHLSKTIDTRINTFFEWLTRFTYLNILGKDVKNQDDKKTLLSRLKYNTPITIQDQISLLADENNNQTNKKSLLLGFRATYAFTRYAKKQSFIGIDTFQRNAKLDEKFLLNILLSRSGKIAHSEQSNVSIINIFTFLHEFLQKDYEDAKTYLLSIFEEYYSFKGDDHLFRDDRDEIIKNSLYKSLLEWHKLKDYVEVFSIFQINRIWDSFLNYHESNLQNKKFIHLKDFITAQITLFFNLLVTELIYNKNDSNPYGSILSPTYLNKNLQKAFGNDYVKNFYDDYKELDFFRYMYLCPVLYCFLQDSKFVIPKEIYWIGQDNKNRIHTSFGTLGIINTENQKEDIVEDEENINNDSINASIIIEKNYLNTSDLNKIRKIEKPEDLNIIENAISEVQSGKIKSRNDFWNKIKKENTRITSEREEILDRFLENIQHSIEADDL</sequence>
<reference evidence="1 2" key="2">
    <citation type="submission" date="2019-09" db="EMBL/GenBank/DDBJ databases">
        <title>Taxonomic note: a critical rebuttal of the proposed division of the genus Arcobacter into six genera, emended descriptions of Arcobacter anaerophilus and the genus Arcobacter, and an assessment of genus-level boundaries for Epsilonproteobacteria using in silico genomic comparator tools.</title>
        <authorList>
            <person name="On S.L.W."/>
            <person name="Miller W.G."/>
            <person name="Biggs P."/>
            <person name="Cornelius A."/>
            <person name="Vandamme P."/>
        </authorList>
    </citation>
    <scope>NUCLEOTIDE SEQUENCE [LARGE SCALE GENOMIC DNA]</scope>
    <source>
        <strain evidence="1 2">CCUG 56899</strain>
    </source>
</reference>
<name>A0A5C2HDK5_9BACT</name>
<protein>
    <submittedName>
        <fullName evidence="1">Uncharacterized protein</fullName>
    </submittedName>
</protein>
<dbReference type="Proteomes" id="UP000322644">
    <property type="component" value="Chromosome"/>
</dbReference>
<dbReference type="InterPro" id="IPR027417">
    <property type="entry name" value="P-loop_NTPase"/>
</dbReference>
<dbReference type="RefSeq" id="WP_066247388.1">
    <property type="nucleotide sequence ID" value="NZ_CP036246.2"/>
</dbReference>
<organism evidence="1 2">
    <name type="scientific">Arcobacter porcinus</name>
    <dbReference type="NCBI Taxonomy" id="1935204"/>
    <lineage>
        <taxon>Bacteria</taxon>
        <taxon>Pseudomonadati</taxon>
        <taxon>Campylobacterota</taxon>
        <taxon>Epsilonproteobacteria</taxon>
        <taxon>Campylobacterales</taxon>
        <taxon>Arcobacteraceae</taxon>
        <taxon>Arcobacter</taxon>
    </lineage>
</organism>
<dbReference type="EMBL" id="CP036246">
    <property type="protein sequence ID" value="QEP40887.1"/>
    <property type="molecule type" value="Genomic_DNA"/>
</dbReference>
<dbReference type="SUPFAM" id="SSF52540">
    <property type="entry name" value="P-loop containing nucleoside triphosphate hydrolases"/>
    <property type="match status" value="1"/>
</dbReference>
<proteinExistence type="predicted"/>
<dbReference type="AlphaFoldDB" id="A0A5C2HDK5"/>
<reference evidence="1 2" key="1">
    <citation type="submission" date="2019-09" db="EMBL/GenBank/DDBJ databases">
        <title>Complete genome sequencing of four Arcobacter species reveals a diverse suite of mobile elements.</title>
        <authorList>
            <person name="Miller W.G."/>
            <person name="Yee E."/>
            <person name="Bono J.L."/>
        </authorList>
    </citation>
    <scope>NUCLEOTIDE SEQUENCE [LARGE SCALE GENOMIC DNA]</scope>
    <source>
        <strain evidence="1 2">CCUG 56899</strain>
    </source>
</reference>
<gene>
    <name evidence="1" type="ORF">APORC_1293</name>
</gene>